<name>A0A2B7XRJ4_POLH7</name>
<keyword evidence="4" id="KW-1185">Reference proteome</keyword>
<feature type="transmembrane region" description="Helical" evidence="2">
    <location>
        <begin position="35"/>
        <end position="53"/>
    </location>
</feature>
<proteinExistence type="predicted"/>
<feature type="transmembrane region" description="Helical" evidence="2">
    <location>
        <begin position="86"/>
        <end position="110"/>
    </location>
</feature>
<keyword evidence="2" id="KW-1133">Transmembrane helix</keyword>
<keyword evidence="2" id="KW-0812">Transmembrane</keyword>
<gene>
    <name evidence="3" type="ORF">AJ80_07049</name>
</gene>
<evidence type="ECO:0000256" key="2">
    <source>
        <dbReference type="SAM" id="Phobius"/>
    </source>
</evidence>
<dbReference type="PANTHER" id="PTHR42029:SF2">
    <property type="entry name" value="WAX SYNTHASE DOMAIN-CONTAINING PROTEIN"/>
    <property type="match status" value="1"/>
</dbReference>
<evidence type="ECO:0000313" key="3">
    <source>
        <dbReference type="EMBL" id="PGH11579.1"/>
    </source>
</evidence>
<dbReference type="PANTHER" id="PTHR42029">
    <property type="entry name" value="AN04G07800"/>
    <property type="match status" value="1"/>
</dbReference>
<feature type="transmembrane region" description="Helical" evidence="2">
    <location>
        <begin position="122"/>
        <end position="147"/>
    </location>
</feature>
<feature type="region of interest" description="Disordered" evidence="1">
    <location>
        <begin position="287"/>
        <end position="345"/>
    </location>
</feature>
<protein>
    <submittedName>
        <fullName evidence="3">Uncharacterized protein</fullName>
    </submittedName>
</protein>
<reference evidence="3 4" key="1">
    <citation type="submission" date="2017-10" db="EMBL/GenBank/DDBJ databases">
        <title>Comparative genomics in systemic dimorphic fungi from Ajellomycetaceae.</title>
        <authorList>
            <person name="Munoz J.F."/>
            <person name="Mcewen J.G."/>
            <person name="Clay O.K."/>
            <person name="Cuomo C.A."/>
        </authorList>
    </citation>
    <scope>NUCLEOTIDE SEQUENCE [LARGE SCALE GENOMIC DNA]</scope>
    <source>
        <strain evidence="3 4">UAMH7299</strain>
    </source>
</reference>
<feature type="transmembrane region" description="Helical" evidence="2">
    <location>
        <begin position="60"/>
        <end position="80"/>
    </location>
</feature>
<accession>A0A2B7XRJ4</accession>
<feature type="compositionally biased region" description="Polar residues" evidence="1">
    <location>
        <begin position="320"/>
        <end position="345"/>
    </location>
</feature>
<organism evidence="3 4">
    <name type="scientific">Polytolypa hystricis (strain UAMH7299)</name>
    <dbReference type="NCBI Taxonomy" id="1447883"/>
    <lineage>
        <taxon>Eukaryota</taxon>
        <taxon>Fungi</taxon>
        <taxon>Dikarya</taxon>
        <taxon>Ascomycota</taxon>
        <taxon>Pezizomycotina</taxon>
        <taxon>Eurotiomycetes</taxon>
        <taxon>Eurotiomycetidae</taxon>
        <taxon>Onygenales</taxon>
        <taxon>Onygenales incertae sedis</taxon>
        <taxon>Polytolypa</taxon>
    </lineage>
</organism>
<dbReference type="OrthoDB" id="5420247at2759"/>
<dbReference type="Proteomes" id="UP000224634">
    <property type="component" value="Unassembled WGS sequence"/>
</dbReference>
<feature type="transmembrane region" description="Helical" evidence="2">
    <location>
        <begin position="197"/>
        <end position="222"/>
    </location>
</feature>
<sequence length="345" mass="39955">MAVVAAMHLPLARREEANFIHRPDDNPDGLVLESWAQGFMVGTLVFMTAITVANMRRKVLLHKLILAELILAMGHGTFMFMHEPVYGWYLSATAVGLNISWSLHNVIAWMKNRPFLSRKVSLFYISTVILVQPYWVLEIYANFAYFNNINKLFEKTRPWEPLFRDPWWIYTTCNLFWVIKSQYDFGILELVRESPRFGIMLLSMCLSIVFIIVDVLSVIHVFQAALPTGLNPFWKLAFVFKCLCDTVILDDFKTALDRLRDYWLIKNGALEPLESMDSAAMRNMRDMMPTSPRRARVMRRDSTTRLQRPLAKPSSHRGYPNNNDSDTSLSPHFSSRFDSNGTRDI</sequence>
<keyword evidence="2" id="KW-0472">Membrane</keyword>
<dbReference type="STRING" id="1447883.A0A2B7XRJ4"/>
<dbReference type="AlphaFoldDB" id="A0A2B7XRJ4"/>
<evidence type="ECO:0000256" key="1">
    <source>
        <dbReference type="SAM" id="MobiDB-lite"/>
    </source>
</evidence>
<comment type="caution">
    <text evidence="3">The sequence shown here is derived from an EMBL/GenBank/DDBJ whole genome shotgun (WGS) entry which is preliminary data.</text>
</comment>
<evidence type="ECO:0000313" key="4">
    <source>
        <dbReference type="Proteomes" id="UP000224634"/>
    </source>
</evidence>
<dbReference type="EMBL" id="PDNA01000130">
    <property type="protein sequence ID" value="PGH11579.1"/>
    <property type="molecule type" value="Genomic_DNA"/>
</dbReference>